<keyword evidence="6" id="KW-1185">Reference proteome</keyword>
<evidence type="ECO:0000313" key="6">
    <source>
        <dbReference type="Proteomes" id="UP000017842"/>
    </source>
</evidence>
<dbReference type="eggNOG" id="COG4627">
    <property type="taxonomic scope" value="Bacteria"/>
</dbReference>
<dbReference type="PANTHER" id="PTHR43630:SF2">
    <property type="entry name" value="GLYCOSYLTRANSFERASE"/>
    <property type="match status" value="1"/>
</dbReference>
<feature type="repeat" description="TPR" evidence="2">
    <location>
        <begin position="266"/>
        <end position="299"/>
    </location>
</feature>
<dbReference type="InterPro" id="IPR029063">
    <property type="entry name" value="SAM-dependent_MTases_sf"/>
</dbReference>
<dbReference type="RefSeq" id="WP_023496565.1">
    <property type="nucleotide sequence ID" value="NZ_AYLO01000164.1"/>
</dbReference>
<gene>
    <name evidence="5" type="ORF">MGMO_180c00030</name>
</gene>
<name>V5BQ19_9GAMM</name>
<dbReference type="InterPro" id="IPR019734">
    <property type="entry name" value="TPR_rpt"/>
</dbReference>
<dbReference type="Pfam" id="PF00535">
    <property type="entry name" value="Glycos_transf_2"/>
    <property type="match status" value="1"/>
</dbReference>
<dbReference type="InterPro" id="IPR029044">
    <property type="entry name" value="Nucleotide-diphossugar_trans"/>
</dbReference>
<dbReference type="eggNOG" id="COG0463">
    <property type="taxonomic scope" value="Bacteria"/>
</dbReference>
<comment type="similarity">
    <text evidence="1">Belongs to the glycosyltransferase 2 family. WaaE/KdtX subfamily.</text>
</comment>
<comment type="caution">
    <text evidence="5">The sequence shown here is derived from an EMBL/GenBank/DDBJ whole genome shotgun (WGS) entry which is preliminary data.</text>
</comment>
<evidence type="ECO:0000259" key="3">
    <source>
        <dbReference type="Pfam" id="PF00535"/>
    </source>
</evidence>
<dbReference type="PANTHER" id="PTHR43630">
    <property type="entry name" value="POLY-BETA-1,6-N-ACETYL-D-GLUCOSAMINE SYNTHASE"/>
    <property type="match status" value="1"/>
</dbReference>
<dbReference type="AlphaFoldDB" id="V5BQ19"/>
<dbReference type="PATRIC" id="fig|1116472.3.peg.3971"/>
<dbReference type="SUPFAM" id="SSF53448">
    <property type="entry name" value="Nucleotide-diphospho-sugar transferases"/>
    <property type="match status" value="1"/>
</dbReference>
<dbReference type="Gene3D" id="3.40.50.150">
    <property type="entry name" value="Vaccinia Virus protein VP39"/>
    <property type="match status" value="1"/>
</dbReference>
<evidence type="ECO:0000259" key="4">
    <source>
        <dbReference type="Pfam" id="PF08241"/>
    </source>
</evidence>
<dbReference type="Pfam" id="PF08241">
    <property type="entry name" value="Methyltransf_11"/>
    <property type="match status" value="1"/>
</dbReference>
<dbReference type="SUPFAM" id="SSF53335">
    <property type="entry name" value="S-adenosyl-L-methionine-dependent methyltransferases"/>
    <property type="match status" value="1"/>
</dbReference>
<accession>V5BQ19</accession>
<keyword evidence="5" id="KW-0808">Transferase</keyword>
<keyword evidence="2" id="KW-0802">TPR repeat</keyword>
<dbReference type="InterPro" id="IPR011990">
    <property type="entry name" value="TPR-like_helical_dom_sf"/>
</dbReference>
<protein>
    <submittedName>
        <fullName evidence="5">Glycosyl transferase family 2</fullName>
    </submittedName>
</protein>
<reference evidence="5 6" key="1">
    <citation type="journal article" date="2013" name="Genome Announc.">
        <title>Draft Genome Sequence of the Methanotrophic Gammaproteobacterium Methyloglobulus morosus DSM 22980 Strain KoM1.</title>
        <authorList>
            <person name="Poehlein A."/>
            <person name="Deutzmann J.S."/>
            <person name="Daniel R."/>
            <person name="Simeonova D.D."/>
        </authorList>
    </citation>
    <scope>NUCLEOTIDE SEQUENCE [LARGE SCALE GENOMIC DNA]</scope>
    <source>
        <strain evidence="5 6">KoM1</strain>
    </source>
</reference>
<dbReference type="InterPro" id="IPR013216">
    <property type="entry name" value="Methyltransf_11"/>
</dbReference>
<evidence type="ECO:0000256" key="2">
    <source>
        <dbReference type="PROSITE-ProRule" id="PRU00339"/>
    </source>
</evidence>
<dbReference type="InterPro" id="IPR001173">
    <property type="entry name" value="Glyco_trans_2-like"/>
</dbReference>
<dbReference type="EMBL" id="AYLO01000164">
    <property type="protein sequence ID" value="ESS66648.1"/>
    <property type="molecule type" value="Genomic_DNA"/>
</dbReference>
<dbReference type="SUPFAM" id="SSF48452">
    <property type="entry name" value="TPR-like"/>
    <property type="match status" value="1"/>
</dbReference>
<dbReference type="GO" id="GO:0008757">
    <property type="term" value="F:S-adenosylmethionine-dependent methyltransferase activity"/>
    <property type="evidence" value="ECO:0007669"/>
    <property type="project" value="InterPro"/>
</dbReference>
<evidence type="ECO:0000256" key="1">
    <source>
        <dbReference type="ARBA" id="ARBA00038494"/>
    </source>
</evidence>
<proteinExistence type="inferred from homology"/>
<feature type="domain" description="Methyltransferase type 11" evidence="4">
    <location>
        <begin position="414"/>
        <end position="460"/>
    </location>
</feature>
<feature type="domain" description="Glycosyltransferase 2-like" evidence="3">
    <location>
        <begin position="12"/>
        <end position="96"/>
    </location>
</feature>
<dbReference type="OrthoDB" id="9815923at2"/>
<dbReference type="Gene3D" id="3.90.550.10">
    <property type="entry name" value="Spore Coat Polysaccharide Biosynthesis Protein SpsA, Chain A"/>
    <property type="match status" value="1"/>
</dbReference>
<dbReference type="Gene3D" id="1.25.40.10">
    <property type="entry name" value="Tetratricopeptide repeat domain"/>
    <property type="match status" value="1"/>
</dbReference>
<evidence type="ECO:0000313" key="5">
    <source>
        <dbReference type="EMBL" id="ESS66648.1"/>
    </source>
</evidence>
<sequence length="571" mass="64882">MNKHGQAVCLNMIVKDEAHIIHRCLASVRPLIDSWLIVDTGSTDGTQAVIREILHDVPGEIVECPWVNFAHNRTEALELARGKGDYLLIMDADDTLEIVQGFELPVLTADAYCLEIHYAGHAYRRRQLIRNALPWRYVGVLHEYLSCPENVTEAFLPGLRILPHHDGARARDPNTYRKDAALLEQGLIDEPDNSRYVFYLAQSYRDAGENSLALKNYQRRLEMGGWEEEIWFSLHQVAVLQGRLGLAWEIVLHSFLAACEYKPDRAEPLFHIAMHYQQNGQYSTAYSYFSKALTLTMPTSDRLFVEIDIYRHLTPLNCAVCCYYLGKHNEAITLNKHLLDHGLLPENLVGLVTQNLKFSLDAVGGETILTESAVRLRNDAEKRINLGCGRNNLPGWINLDSMALPGVDVVADLEACATQPLPFEDNSIGEFLLSHVLEHIHNTLPLMQELWRIAKPNALMTIRIPHGGSDDAWEDPTHVRAYYANSFGYFSQPFYWRADYGYRGDWRVDKLTYVVNREGNAHLSAPEIIAKAQAQRNVVQEMIVELSPVKPIREPKRELQDGFQIAIQFSS</sequence>
<dbReference type="Proteomes" id="UP000017842">
    <property type="component" value="Unassembled WGS sequence"/>
</dbReference>
<dbReference type="STRING" id="1116472.MGMO_180c00030"/>
<dbReference type="PROSITE" id="PS50005">
    <property type="entry name" value="TPR"/>
    <property type="match status" value="1"/>
</dbReference>
<organism evidence="5 6">
    <name type="scientific">Methyloglobulus morosus KoM1</name>
    <dbReference type="NCBI Taxonomy" id="1116472"/>
    <lineage>
        <taxon>Bacteria</taxon>
        <taxon>Pseudomonadati</taxon>
        <taxon>Pseudomonadota</taxon>
        <taxon>Gammaproteobacteria</taxon>
        <taxon>Methylococcales</taxon>
        <taxon>Methylococcaceae</taxon>
        <taxon>Methyloglobulus</taxon>
    </lineage>
</organism>